<protein>
    <submittedName>
        <fullName evidence="2">Uncharacterized protein LOC142174386</fullName>
    </submittedName>
</protein>
<keyword evidence="1" id="KW-1185">Reference proteome</keyword>
<evidence type="ECO:0000313" key="2">
    <source>
        <dbReference type="RefSeq" id="XP_075096273.1"/>
    </source>
</evidence>
<name>A0AC58TGC6_TOBAC</name>
<organism evidence="1 2">
    <name type="scientific">Nicotiana tabacum</name>
    <name type="common">Common tobacco</name>
    <dbReference type="NCBI Taxonomy" id="4097"/>
    <lineage>
        <taxon>Eukaryota</taxon>
        <taxon>Viridiplantae</taxon>
        <taxon>Streptophyta</taxon>
        <taxon>Embryophyta</taxon>
        <taxon>Tracheophyta</taxon>
        <taxon>Spermatophyta</taxon>
        <taxon>Magnoliopsida</taxon>
        <taxon>eudicotyledons</taxon>
        <taxon>Gunneridae</taxon>
        <taxon>Pentapetalae</taxon>
        <taxon>asterids</taxon>
        <taxon>lamiids</taxon>
        <taxon>Solanales</taxon>
        <taxon>Solanaceae</taxon>
        <taxon>Nicotianoideae</taxon>
        <taxon>Nicotianeae</taxon>
        <taxon>Nicotiana</taxon>
    </lineage>
</organism>
<proteinExistence type="predicted"/>
<dbReference type="RefSeq" id="XP_075096273.1">
    <property type="nucleotide sequence ID" value="XM_075240172.1"/>
</dbReference>
<accession>A0AC58TGC6</accession>
<gene>
    <name evidence="2" type="primary">LOC142174386</name>
</gene>
<dbReference type="Proteomes" id="UP000790787">
    <property type="component" value="Chromosome 20"/>
</dbReference>
<evidence type="ECO:0000313" key="1">
    <source>
        <dbReference type="Proteomes" id="UP000790787"/>
    </source>
</evidence>
<sequence length="311" mass="34703">MRLELPNEPVIEWKGNGEVSKGRFISYLKASKMIKKGCIYHLVRVADTTSEVSVPKSVPVINEFLEVLPDELPGIPLDREINFGIDVLPDMQPISIPPYRMAPVELRELKEKLKDLLEKEFIRPRKANVVADALSRKSMGSLAHLGADQRPLAREVYQLASLGVCISTSDEGKVMVHNGAESSLVAKVKENQFIDPALAQMNEAVLNNKTSAFSLGGRDGVLQCQDRLCVPDMDNLREREMVEAHDSRYSVHPVVGDPSSIVPIETIEVSEDLLYEEVPVAILDRQVQKLRNKEIASVKVLWQSQQVEEAT</sequence>
<reference evidence="1" key="1">
    <citation type="journal article" date="2014" name="Nat. Commun.">
        <title>The tobacco genome sequence and its comparison with those of tomato and potato.</title>
        <authorList>
            <person name="Sierro N."/>
            <person name="Battey J.N."/>
            <person name="Ouadi S."/>
            <person name="Bakaher N."/>
            <person name="Bovet L."/>
            <person name="Willig A."/>
            <person name="Goepfert S."/>
            <person name="Peitsch M.C."/>
            <person name="Ivanov N.V."/>
        </authorList>
    </citation>
    <scope>NUCLEOTIDE SEQUENCE [LARGE SCALE GENOMIC DNA]</scope>
</reference>
<reference evidence="2" key="2">
    <citation type="submission" date="2025-08" db="UniProtKB">
        <authorList>
            <consortium name="RefSeq"/>
        </authorList>
    </citation>
    <scope>IDENTIFICATION</scope>
    <source>
        <tissue evidence="2">Leaf</tissue>
    </source>
</reference>